<dbReference type="Proteomes" id="UP000193944">
    <property type="component" value="Unassembled WGS sequence"/>
</dbReference>
<protein>
    <submittedName>
        <fullName evidence="2">Uncharacterized protein</fullName>
    </submittedName>
</protein>
<organism evidence="2 3">
    <name type="scientific">Anaeromyces robustus</name>
    <dbReference type="NCBI Taxonomy" id="1754192"/>
    <lineage>
        <taxon>Eukaryota</taxon>
        <taxon>Fungi</taxon>
        <taxon>Fungi incertae sedis</taxon>
        <taxon>Chytridiomycota</taxon>
        <taxon>Chytridiomycota incertae sedis</taxon>
        <taxon>Neocallimastigomycetes</taxon>
        <taxon>Neocallimastigales</taxon>
        <taxon>Neocallimastigaceae</taxon>
        <taxon>Anaeromyces</taxon>
    </lineage>
</organism>
<proteinExistence type="predicted"/>
<dbReference type="EMBL" id="MCFG01000012">
    <property type="protein sequence ID" value="ORX87111.1"/>
    <property type="molecule type" value="Genomic_DNA"/>
</dbReference>
<evidence type="ECO:0000313" key="2">
    <source>
        <dbReference type="EMBL" id="ORX87111.1"/>
    </source>
</evidence>
<gene>
    <name evidence="2" type="ORF">BCR32DRAFT_324594</name>
</gene>
<keyword evidence="1" id="KW-0732">Signal</keyword>
<reference evidence="2 3" key="2">
    <citation type="submission" date="2016-08" db="EMBL/GenBank/DDBJ databases">
        <title>Pervasive Adenine N6-methylation of Active Genes in Fungi.</title>
        <authorList>
            <consortium name="DOE Joint Genome Institute"/>
            <person name="Mondo S.J."/>
            <person name="Dannebaum R.O."/>
            <person name="Kuo R.C."/>
            <person name="Labutti K."/>
            <person name="Haridas S."/>
            <person name="Kuo A."/>
            <person name="Salamov A."/>
            <person name="Ahrendt S.R."/>
            <person name="Lipzen A."/>
            <person name="Sullivan W."/>
            <person name="Andreopoulos W.B."/>
            <person name="Clum A."/>
            <person name="Lindquist E."/>
            <person name="Daum C."/>
            <person name="Ramamoorthy G.K."/>
            <person name="Gryganskyi A."/>
            <person name="Culley D."/>
            <person name="Magnuson J.K."/>
            <person name="James T.Y."/>
            <person name="O'Malley M.A."/>
            <person name="Stajich J.E."/>
            <person name="Spatafora J.W."/>
            <person name="Visel A."/>
            <person name="Grigoriev I.V."/>
        </authorList>
    </citation>
    <scope>NUCLEOTIDE SEQUENCE [LARGE SCALE GENOMIC DNA]</scope>
    <source>
        <strain evidence="2 3">S4</strain>
    </source>
</reference>
<dbReference type="AlphaFoldDB" id="A0A1Y1XMZ6"/>
<feature type="chain" id="PRO_5012734062" evidence="1">
    <location>
        <begin position="19"/>
        <end position="247"/>
    </location>
</feature>
<keyword evidence="3" id="KW-1185">Reference proteome</keyword>
<feature type="signal peptide" evidence="1">
    <location>
        <begin position="1"/>
        <end position="18"/>
    </location>
</feature>
<evidence type="ECO:0000313" key="3">
    <source>
        <dbReference type="Proteomes" id="UP000193944"/>
    </source>
</evidence>
<reference evidence="2 3" key="1">
    <citation type="submission" date="2016-08" db="EMBL/GenBank/DDBJ databases">
        <title>A Parts List for Fungal Cellulosomes Revealed by Comparative Genomics.</title>
        <authorList>
            <consortium name="DOE Joint Genome Institute"/>
            <person name="Haitjema C.H."/>
            <person name="Gilmore S.P."/>
            <person name="Henske J.K."/>
            <person name="Solomon K.V."/>
            <person name="De Groot R."/>
            <person name="Kuo A."/>
            <person name="Mondo S.J."/>
            <person name="Salamov A.A."/>
            <person name="Labutti K."/>
            <person name="Zhao Z."/>
            <person name="Chiniquy J."/>
            <person name="Barry K."/>
            <person name="Brewer H.M."/>
            <person name="Purvine S.O."/>
            <person name="Wright A.T."/>
            <person name="Boxma B."/>
            <person name="Van Alen T."/>
            <person name="Hackstein J.H."/>
            <person name="Baker S.E."/>
            <person name="Grigoriev I.V."/>
            <person name="O'Malley M.A."/>
        </authorList>
    </citation>
    <scope>NUCLEOTIDE SEQUENCE [LARGE SCALE GENOMIC DNA]</scope>
    <source>
        <strain evidence="2 3">S4</strain>
    </source>
</reference>
<sequence length="247" mass="27771">MKFIIQILSLLLISSVLSISPLKRTVSVSPFKRAISVSYDNPKINDDEMNDILTEECKNELLREDTLYSKCMISIDSSLKESCKIGLSDECKKFYKDPLSTMPGCKNDPNIDSLHLPDLMNLSYIYTKLICHFDEDGYNCPLAETIVHDIPMSEDRIELSCKSTACTEGAIEFFEDYQSVSNTILESINGEGLTFEEKTAFKEIAQYLKSKECTSQSLTSDKKSDAKTIKVGTTFLVTLVMLLLAFI</sequence>
<evidence type="ECO:0000256" key="1">
    <source>
        <dbReference type="SAM" id="SignalP"/>
    </source>
</evidence>
<dbReference type="OrthoDB" id="2135617at2759"/>
<name>A0A1Y1XMZ6_9FUNG</name>
<comment type="caution">
    <text evidence="2">The sequence shown here is derived from an EMBL/GenBank/DDBJ whole genome shotgun (WGS) entry which is preliminary data.</text>
</comment>
<accession>A0A1Y1XMZ6</accession>